<gene>
    <name evidence="2" type="ORF">ABEB36_007862</name>
</gene>
<keyword evidence="3" id="KW-1185">Reference proteome</keyword>
<evidence type="ECO:0000313" key="2">
    <source>
        <dbReference type="EMBL" id="KAL1502764.1"/>
    </source>
</evidence>
<organism evidence="2 3">
    <name type="scientific">Hypothenemus hampei</name>
    <name type="common">Coffee berry borer</name>
    <dbReference type="NCBI Taxonomy" id="57062"/>
    <lineage>
        <taxon>Eukaryota</taxon>
        <taxon>Metazoa</taxon>
        <taxon>Ecdysozoa</taxon>
        <taxon>Arthropoda</taxon>
        <taxon>Hexapoda</taxon>
        <taxon>Insecta</taxon>
        <taxon>Pterygota</taxon>
        <taxon>Neoptera</taxon>
        <taxon>Endopterygota</taxon>
        <taxon>Coleoptera</taxon>
        <taxon>Polyphaga</taxon>
        <taxon>Cucujiformia</taxon>
        <taxon>Curculionidae</taxon>
        <taxon>Scolytinae</taxon>
        <taxon>Hypothenemus</taxon>
    </lineage>
</organism>
<sequence>MYLCKKLKPNSIPILQEGLTITASIPLNPTMECSNDGIGPSYAEQIEEQDSNGNNSMTKKQKIALIIKEPTDILSKDAHALFSSQLINAYGN</sequence>
<accession>A0ABD1EVF3</accession>
<evidence type="ECO:0000256" key="1">
    <source>
        <dbReference type="SAM" id="MobiDB-lite"/>
    </source>
</evidence>
<dbReference type="EMBL" id="JBDJPC010000005">
    <property type="protein sequence ID" value="KAL1502764.1"/>
    <property type="molecule type" value="Genomic_DNA"/>
</dbReference>
<dbReference type="AlphaFoldDB" id="A0ABD1EVF3"/>
<proteinExistence type="predicted"/>
<name>A0ABD1EVF3_HYPHA</name>
<reference evidence="2 3" key="1">
    <citation type="submission" date="2024-05" db="EMBL/GenBank/DDBJ databases">
        <title>Genetic variation in Jamaican populations of the coffee berry borer (Hypothenemus hampei).</title>
        <authorList>
            <person name="Errbii M."/>
            <person name="Myrie A."/>
        </authorList>
    </citation>
    <scope>NUCLEOTIDE SEQUENCE [LARGE SCALE GENOMIC DNA]</scope>
    <source>
        <strain evidence="2">JA-Hopewell-2020-01-JO</strain>
        <tissue evidence="2">Whole body</tissue>
    </source>
</reference>
<evidence type="ECO:0000313" key="3">
    <source>
        <dbReference type="Proteomes" id="UP001566132"/>
    </source>
</evidence>
<comment type="caution">
    <text evidence="2">The sequence shown here is derived from an EMBL/GenBank/DDBJ whole genome shotgun (WGS) entry which is preliminary data.</text>
</comment>
<protein>
    <submittedName>
        <fullName evidence="2">Uncharacterized protein</fullName>
    </submittedName>
</protein>
<feature type="region of interest" description="Disordered" evidence="1">
    <location>
        <begin position="36"/>
        <end position="56"/>
    </location>
</feature>
<dbReference type="Proteomes" id="UP001566132">
    <property type="component" value="Unassembled WGS sequence"/>
</dbReference>